<dbReference type="EMBL" id="LAZR01000292">
    <property type="protein sequence ID" value="KKN76660.1"/>
    <property type="molecule type" value="Genomic_DNA"/>
</dbReference>
<dbReference type="AlphaFoldDB" id="A0A0F9T5Y8"/>
<proteinExistence type="predicted"/>
<organism evidence="1">
    <name type="scientific">marine sediment metagenome</name>
    <dbReference type="NCBI Taxonomy" id="412755"/>
    <lineage>
        <taxon>unclassified sequences</taxon>
        <taxon>metagenomes</taxon>
        <taxon>ecological metagenomes</taxon>
    </lineage>
</organism>
<comment type="caution">
    <text evidence="1">The sequence shown here is derived from an EMBL/GenBank/DDBJ whole genome shotgun (WGS) entry which is preliminary data.</text>
</comment>
<sequence length="192" mass="19927">MVVANVHIKEYNGSTSRTNPPATQVGDAAGVTDDVANINLVSIDQAEASSSANPVTAGTRSVSKWLAYELHAINSSNKIDNFQVWYTPQATTTGVTYFSNLNTSLALTTSIYPAPPTNTDFTGAGEGDVETATAMAFGDPAAENIGVSESGAAGLSVNGAHSDLIAIQFDTTGASPPGNVPQKTVHFQYDEQ</sequence>
<evidence type="ECO:0000313" key="1">
    <source>
        <dbReference type="EMBL" id="KKN76660.1"/>
    </source>
</evidence>
<protein>
    <submittedName>
        <fullName evidence="1">Uncharacterized protein</fullName>
    </submittedName>
</protein>
<accession>A0A0F9T5Y8</accession>
<gene>
    <name evidence="1" type="ORF">LCGC14_0368570</name>
</gene>
<reference evidence="1" key="1">
    <citation type="journal article" date="2015" name="Nature">
        <title>Complex archaea that bridge the gap between prokaryotes and eukaryotes.</title>
        <authorList>
            <person name="Spang A."/>
            <person name="Saw J.H."/>
            <person name="Jorgensen S.L."/>
            <person name="Zaremba-Niedzwiedzka K."/>
            <person name="Martijn J."/>
            <person name="Lind A.E."/>
            <person name="van Eijk R."/>
            <person name="Schleper C."/>
            <person name="Guy L."/>
            <person name="Ettema T.J."/>
        </authorList>
    </citation>
    <scope>NUCLEOTIDE SEQUENCE</scope>
</reference>
<name>A0A0F9T5Y8_9ZZZZ</name>